<reference evidence="2 3" key="1">
    <citation type="journal article" date="2018" name="G3 (Bethesda)">
        <title>Phylogenetic and Phylogenomic Definition of Rhizopus Species.</title>
        <authorList>
            <person name="Gryganskyi A.P."/>
            <person name="Golan J."/>
            <person name="Dolatabadi S."/>
            <person name="Mondo S."/>
            <person name="Robb S."/>
            <person name="Idnurm A."/>
            <person name="Muszewska A."/>
            <person name="Steczkiewicz K."/>
            <person name="Masonjones S."/>
            <person name="Liao H.L."/>
            <person name="Gajdeczka M.T."/>
            <person name="Anike F."/>
            <person name="Vuek A."/>
            <person name="Anishchenko I.M."/>
            <person name="Voigt K."/>
            <person name="de Hoog G.S."/>
            <person name="Smith M.E."/>
            <person name="Heitman J."/>
            <person name="Vilgalys R."/>
            <person name="Stajich J.E."/>
        </authorList>
    </citation>
    <scope>NUCLEOTIDE SEQUENCE [LARGE SCALE GENOMIC DNA]</scope>
    <source>
        <strain evidence="2 3">LSU 92-RS-03</strain>
    </source>
</reference>
<accession>A0A367K3A2</accession>
<evidence type="ECO:0000313" key="3">
    <source>
        <dbReference type="Proteomes" id="UP000253551"/>
    </source>
</evidence>
<name>A0A367K3A2_RHIST</name>
<sequence length="52" mass="5467">GTRAVVKTAKTRVTSHSVIGAIHSSAVLHVVLKKPPPKPEKNTAAKKKRKGG</sequence>
<comment type="caution">
    <text evidence="2">The sequence shown here is derived from an EMBL/GenBank/DDBJ whole genome shotgun (WGS) entry which is preliminary data.</text>
</comment>
<dbReference type="EMBL" id="PJQM01002316">
    <property type="protein sequence ID" value="RCH96361.1"/>
    <property type="molecule type" value="Genomic_DNA"/>
</dbReference>
<evidence type="ECO:0000313" key="2">
    <source>
        <dbReference type="EMBL" id="RCH96361.1"/>
    </source>
</evidence>
<feature type="region of interest" description="Disordered" evidence="1">
    <location>
        <begin position="32"/>
        <end position="52"/>
    </location>
</feature>
<organism evidence="2 3">
    <name type="scientific">Rhizopus stolonifer</name>
    <name type="common">Rhizopus nigricans</name>
    <dbReference type="NCBI Taxonomy" id="4846"/>
    <lineage>
        <taxon>Eukaryota</taxon>
        <taxon>Fungi</taxon>
        <taxon>Fungi incertae sedis</taxon>
        <taxon>Mucoromycota</taxon>
        <taxon>Mucoromycotina</taxon>
        <taxon>Mucoromycetes</taxon>
        <taxon>Mucorales</taxon>
        <taxon>Mucorineae</taxon>
        <taxon>Rhizopodaceae</taxon>
        <taxon>Rhizopus</taxon>
    </lineage>
</organism>
<gene>
    <name evidence="2" type="ORF">CU098_011736</name>
</gene>
<keyword evidence="3" id="KW-1185">Reference proteome</keyword>
<dbReference type="OrthoDB" id="10495827at2759"/>
<feature type="non-terminal residue" evidence="2">
    <location>
        <position position="1"/>
    </location>
</feature>
<dbReference type="AlphaFoldDB" id="A0A367K3A2"/>
<protein>
    <submittedName>
        <fullName evidence="2">Uncharacterized protein</fullName>
    </submittedName>
</protein>
<dbReference type="Proteomes" id="UP000253551">
    <property type="component" value="Unassembled WGS sequence"/>
</dbReference>
<evidence type="ECO:0000256" key="1">
    <source>
        <dbReference type="SAM" id="MobiDB-lite"/>
    </source>
</evidence>
<proteinExistence type="predicted"/>